<dbReference type="InterPro" id="IPR020602">
    <property type="entry name" value="GTP_CycHdrlase_I_dom"/>
</dbReference>
<evidence type="ECO:0000256" key="3">
    <source>
        <dbReference type="ARBA" id="ARBA00012715"/>
    </source>
</evidence>
<organism evidence="8 9">
    <name type="scientific">Mucuna pruriens</name>
    <name type="common">Velvet bean</name>
    <name type="synonym">Dolichos pruriens</name>
    <dbReference type="NCBI Taxonomy" id="157652"/>
    <lineage>
        <taxon>Eukaryota</taxon>
        <taxon>Viridiplantae</taxon>
        <taxon>Streptophyta</taxon>
        <taxon>Embryophyta</taxon>
        <taxon>Tracheophyta</taxon>
        <taxon>Spermatophyta</taxon>
        <taxon>Magnoliopsida</taxon>
        <taxon>eudicotyledons</taxon>
        <taxon>Gunneridae</taxon>
        <taxon>Pentapetalae</taxon>
        <taxon>rosids</taxon>
        <taxon>fabids</taxon>
        <taxon>Fabales</taxon>
        <taxon>Fabaceae</taxon>
        <taxon>Papilionoideae</taxon>
        <taxon>50 kb inversion clade</taxon>
        <taxon>NPAAA clade</taxon>
        <taxon>indigoferoid/millettioid clade</taxon>
        <taxon>Phaseoleae</taxon>
        <taxon>Mucuna</taxon>
    </lineage>
</organism>
<dbReference type="GO" id="GO:0008270">
    <property type="term" value="F:zinc ion binding"/>
    <property type="evidence" value="ECO:0007669"/>
    <property type="project" value="TreeGrafter"/>
</dbReference>
<comment type="pathway">
    <text evidence="1">Cofactor biosynthesis; 7,8-dihydroneopterin triphosphate biosynthesis; 7,8-dihydroneopterin triphosphate from GTP: step 1/1.</text>
</comment>
<dbReference type="InterPro" id="IPR001474">
    <property type="entry name" value="GTP_CycHdrlase_I"/>
</dbReference>
<dbReference type="GO" id="GO:0006729">
    <property type="term" value="P:tetrahydrobiopterin biosynthetic process"/>
    <property type="evidence" value="ECO:0007669"/>
    <property type="project" value="TreeGrafter"/>
</dbReference>
<dbReference type="OrthoDB" id="4966at2759"/>
<dbReference type="PANTHER" id="PTHR11109:SF13">
    <property type="entry name" value="GTP CYCLOHYDROLASE 1"/>
    <property type="match status" value="1"/>
</dbReference>
<dbReference type="Proteomes" id="UP000257109">
    <property type="component" value="Unassembled WGS sequence"/>
</dbReference>
<gene>
    <name evidence="8" type="primary">GCH1</name>
    <name evidence="8" type="ORF">CR513_06138</name>
</gene>
<evidence type="ECO:0000256" key="1">
    <source>
        <dbReference type="ARBA" id="ARBA00005080"/>
    </source>
</evidence>
<evidence type="ECO:0000259" key="7">
    <source>
        <dbReference type="Pfam" id="PF01227"/>
    </source>
</evidence>
<dbReference type="Gene3D" id="3.30.1130.10">
    <property type="match status" value="2"/>
</dbReference>
<evidence type="ECO:0000256" key="2">
    <source>
        <dbReference type="ARBA" id="ARBA00008085"/>
    </source>
</evidence>
<keyword evidence="9" id="KW-1185">Reference proteome</keyword>
<evidence type="ECO:0000256" key="6">
    <source>
        <dbReference type="ARBA" id="ARBA00030854"/>
    </source>
</evidence>
<feature type="domain" description="GTP cyclohydrolase I" evidence="7">
    <location>
        <begin position="272"/>
        <end position="340"/>
    </location>
</feature>
<reference evidence="8" key="1">
    <citation type="submission" date="2018-05" db="EMBL/GenBank/DDBJ databases">
        <title>Draft genome of Mucuna pruriens seed.</title>
        <authorList>
            <person name="Nnadi N.E."/>
            <person name="Vos R."/>
            <person name="Hasami M.H."/>
            <person name="Devisetty U.K."/>
            <person name="Aguiy J.C."/>
        </authorList>
    </citation>
    <scope>NUCLEOTIDE SEQUENCE [LARGE SCALE GENOMIC DNA]</scope>
    <source>
        <strain evidence="8">JCA_2017</strain>
    </source>
</reference>
<dbReference type="EMBL" id="QJKJ01001041">
    <property type="protein sequence ID" value="RDY09485.1"/>
    <property type="molecule type" value="Genomic_DNA"/>
</dbReference>
<dbReference type="PANTHER" id="PTHR11109">
    <property type="entry name" value="GTP CYCLOHYDROLASE I"/>
    <property type="match status" value="1"/>
</dbReference>
<keyword evidence="5" id="KW-0378">Hydrolase</keyword>
<dbReference type="EC" id="3.5.4.16" evidence="3"/>
<feature type="domain" description="GTP cyclohydrolase I" evidence="7">
    <location>
        <begin position="44"/>
        <end position="128"/>
    </location>
</feature>
<dbReference type="SUPFAM" id="SSF55620">
    <property type="entry name" value="Tetrahydrobiopterin biosynthesis enzymes-like"/>
    <property type="match status" value="2"/>
</dbReference>
<feature type="non-terminal residue" evidence="8">
    <location>
        <position position="430"/>
    </location>
</feature>
<dbReference type="FunFam" id="3.30.1130.10:FF:000007">
    <property type="entry name" value="GTP cyclohydrolase 1"/>
    <property type="match status" value="1"/>
</dbReference>
<dbReference type="InterPro" id="IPR043133">
    <property type="entry name" value="GTP-CH-I_C/QueF"/>
</dbReference>
<evidence type="ECO:0000256" key="4">
    <source>
        <dbReference type="ARBA" id="ARBA00017272"/>
    </source>
</evidence>
<protein>
    <recommendedName>
        <fullName evidence="4">GTP cyclohydrolase 1</fullName>
        <ecNumber evidence="3">3.5.4.16</ecNumber>
    </recommendedName>
    <alternativeName>
        <fullName evidence="6">GTP cyclohydrolase I</fullName>
    </alternativeName>
</protein>
<dbReference type="STRING" id="157652.A0A371I380"/>
<feature type="non-terminal residue" evidence="8">
    <location>
        <position position="1"/>
    </location>
</feature>
<sequence>TNLDKKDLIILGYSQSAKEIVEDALFPEAGVDKTNVGHGGGVGGLVIVRDLDFYSYCESCMLPFYFKCHVGYIPSGQRVLGLSKLSRVTNVFAKRLQEPQRLANEVCSALHQGIQPAGVAIVLQCTHIHFPDIESNFLDSKHKGSVEMLVSSRSGVFENKDADMWVDFFALLKFKGVDKDKVHGKGSLDHCWCPSLCSKVSSKVGPINPIMVTAMSSILKSLGEDPTKKELVGTPKRFVKWLMNFQCCDDIDTKLRGCSLWSGRDDSLNTNREVQERFTKQIAETISPMIGGNVIVVVEASHTCMISRGIEKFGSNTATIVVLGRFSTDIATKTAFLESIPSATYIYPYTTPFPHDHTNLFLVPCSHAQQQRPSRALAYGIALGGVVVPLDVDESVDIDKAVVSKEEDWLEGIEAEDVRYPNALVWFNRE</sequence>
<dbReference type="Gene3D" id="1.10.286.10">
    <property type="match status" value="1"/>
</dbReference>
<accession>A0A371I380</accession>
<dbReference type="GO" id="GO:0005737">
    <property type="term" value="C:cytoplasm"/>
    <property type="evidence" value="ECO:0007669"/>
    <property type="project" value="TreeGrafter"/>
</dbReference>
<dbReference type="AlphaFoldDB" id="A0A371I380"/>
<comment type="caution">
    <text evidence="8">The sequence shown here is derived from an EMBL/GenBank/DDBJ whole genome shotgun (WGS) entry which is preliminary data.</text>
</comment>
<evidence type="ECO:0000313" key="9">
    <source>
        <dbReference type="Proteomes" id="UP000257109"/>
    </source>
</evidence>
<dbReference type="GO" id="GO:0005525">
    <property type="term" value="F:GTP binding"/>
    <property type="evidence" value="ECO:0007669"/>
    <property type="project" value="TreeGrafter"/>
</dbReference>
<evidence type="ECO:0000256" key="5">
    <source>
        <dbReference type="ARBA" id="ARBA00022801"/>
    </source>
</evidence>
<evidence type="ECO:0000313" key="8">
    <source>
        <dbReference type="EMBL" id="RDY09485.1"/>
    </source>
</evidence>
<dbReference type="InterPro" id="IPR043134">
    <property type="entry name" value="GTP-CH-I_N"/>
</dbReference>
<dbReference type="UniPathway" id="UPA00848">
    <property type="reaction ID" value="UER00151"/>
</dbReference>
<proteinExistence type="inferred from homology"/>
<dbReference type="GO" id="GO:0046654">
    <property type="term" value="P:tetrahydrofolate biosynthetic process"/>
    <property type="evidence" value="ECO:0007669"/>
    <property type="project" value="InterPro"/>
</dbReference>
<dbReference type="GO" id="GO:0003934">
    <property type="term" value="F:GTP cyclohydrolase I activity"/>
    <property type="evidence" value="ECO:0007669"/>
    <property type="project" value="UniProtKB-EC"/>
</dbReference>
<dbReference type="Pfam" id="PF01227">
    <property type="entry name" value="GTP_cyclohydroI"/>
    <property type="match status" value="2"/>
</dbReference>
<name>A0A371I380_MUCPR</name>
<comment type="similarity">
    <text evidence="2">Belongs to the GTP cyclohydrolase I family.</text>
</comment>